<evidence type="ECO:0000313" key="3">
    <source>
        <dbReference type="Proteomes" id="UP000291084"/>
    </source>
</evidence>
<keyword evidence="3" id="KW-1185">Reference proteome</keyword>
<feature type="non-terminal residue" evidence="2">
    <location>
        <position position="1"/>
    </location>
</feature>
<feature type="region of interest" description="Disordered" evidence="1">
    <location>
        <begin position="1"/>
        <end position="24"/>
    </location>
</feature>
<dbReference type="Proteomes" id="UP000291084">
    <property type="component" value="Chromosome 8"/>
</dbReference>
<feature type="compositionally biased region" description="Polar residues" evidence="1">
    <location>
        <begin position="1"/>
        <end position="13"/>
    </location>
</feature>
<dbReference type="EMBL" id="AP015041">
    <property type="protein sequence ID" value="BAT96336.1"/>
    <property type="molecule type" value="Genomic_DNA"/>
</dbReference>
<gene>
    <name evidence="2" type="primary">Vigan.08G325700</name>
    <name evidence="2" type="ORF">VIGAN_08325700</name>
</gene>
<protein>
    <submittedName>
        <fullName evidence="2">Uncharacterized protein</fullName>
    </submittedName>
</protein>
<sequence length="162" mass="18039">FSAKVSSHNYYQTTHEKDKSKKHISHGSQHTHIISFQFSFQSGDFPCFHWCIMAWNHNASPLGFFSPAALLEFILLLLPIDELQVNTLSAAMKHQDKKLTATAKNNSSSCTTLHTHGPARELHPEKFTFQTASLLCPADKVASGGGLSNPKCSKHYLQCSMH</sequence>
<accession>A0A0S3SU98</accession>
<name>A0A0S3SU98_PHAAN</name>
<dbReference type="AlphaFoldDB" id="A0A0S3SU98"/>
<organism evidence="2 3">
    <name type="scientific">Vigna angularis var. angularis</name>
    <dbReference type="NCBI Taxonomy" id="157739"/>
    <lineage>
        <taxon>Eukaryota</taxon>
        <taxon>Viridiplantae</taxon>
        <taxon>Streptophyta</taxon>
        <taxon>Embryophyta</taxon>
        <taxon>Tracheophyta</taxon>
        <taxon>Spermatophyta</taxon>
        <taxon>Magnoliopsida</taxon>
        <taxon>eudicotyledons</taxon>
        <taxon>Gunneridae</taxon>
        <taxon>Pentapetalae</taxon>
        <taxon>rosids</taxon>
        <taxon>fabids</taxon>
        <taxon>Fabales</taxon>
        <taxon>Fabaceae</taxon>
        <taxon>Papilionoideae</taxon>
        <taxon>50 kb inversion clade</taxon>
        <taxon>NPAAA clade</taxon>
        <taxon>indigoferoid/millettioid clade</taxon>
        <taxon>Phaseoleae</taxon>
        <taxon>Vigna</taxon>
    </lineage>
</organism>
<proteinExistence type="predicted"/>
<reference evidence="2 3" key="1">
    <citation type="journal article" date="2015" name="Sci. Rep.">
        <title>The power of single molecule real-time sequencing technology in the de novo assembly of a eukaryotic genome.</title>
        <authorList>
            <person name="Sakai H."/>
            <person name="Naito K."/>
            <person name="Ogiso-Tanaka E."/>
            <person name="Takahashi Y."/>
            <person name="Iseki K."/>
            <person name="Muto C."/>
            <person name="Satou K."/>
            <person name="Teruya K."/>
            <person name="Shiroma A."/>
            <person name="Shimoji M."/>
            <person name="Hirano T."/>
            <person name="Itoh T."/>
            <person name="Kaga A."/>
            <person name="Tomooka N."/>
        </authorList>
    </citation>
    <scope>NUCLEOTIDE SEQUENCE [LARGE SCALE GENOMIC DNA]</scope>
    <source>
        <strain evidence="3">cv. Shumari</strain>
    </source>
</reference>
<evidence type="ECO:0000313" key="2">
    <source>
        <dbReference type="EMBL" id="BAT96336.1"/>
    </source>
</evidence>
<evidence type="ECO:0000256" key="1">
    <source>
        <dbReference type="SAM" id="MobiDB-lite"/>
    </source>
</evidence>